<dbReference type="Proteomes" id="UP001597168">
    <property type="component" value="Unassembled WGS sequence"/>
</dbReference>
<dbReference type="Gene3D" id="3.50.50.60">
    <property type="entry name" value="FAD/NAD(P)-binding domain"/>
    <property type="match status" value="1"/>
</dbReference>
<evidence type="ECO:0000313" key="1">
    <source>
        <dbReference type="EMBL" id="MFD1151575.1"/>
    </source>
</evidence>
<feature type="non-terminal residue" evidence="1">
    <location>
        <position position="1"/>
    </location>
</feature>
<reference evidence="2" key="1">
    <citation type="journal article" date="2019" name="Int. J. Syst. Evol. Microbiol.">
        <title>The Global Catalogue of Microorganisms (GCM) 10K type strain sequencing project: providing services to taxonomists for standard genome sequencing and annotation.</title>
        <authorList>
            <consortium name="The Broad Institute Genomics Platform"/>
            <consortium name="The Broad Institute Genome Sequencing Center for Infectious Disease"/>
            <person name="Wu L."/>
            <person name="Ma J."/>
        </authorList>
    </citation>
    <scope>NUCLEOTIDE SEQUENCE [LARGE SCALE GENOMIC DNA]</scope>
    <source>
        <strain evidence="2">CCUG 60214</strain>
    </source>
</reference>
<comment type="caution">
    <text evidence="1">The sequence shown here is derived from an EMBL/GenBank/DDBJ whole genome shotgun (WGS) entry which is preliminary data.</text>
</comment>
<sequence length="80" mass="8602">AALAVDPLSSSGLRHALDLARPAADAVLGLAEGATAPAEEYCRRVGQAFTEHLHRRRDVHAAVIRFVGHPFWARRSAPPP</sequence>
<accession>A0ABW3R476</accession>
<keyword evidence="2" id="KW-1185">Reference proteome</keyword>
<dbReference type="EMBL" id="JBHTLK010000253">
    <property type="protein sequence ID" value="MFD1151575.1"/>
    <property type="molecule type" value="Genomic_DNA"/>
</dbReference>
<protein>
    <submittedName>
        <fullName evidence="1">Uncharacterized protein</fullName>
    </submittedName>
</protein>
<dbReference type="RefSeq" id="WP_380728704.1">
    <property type="nucleotide sequence ID" value="NZ_JBHTLK010000253.1"/>
</dbReference>
<evidence type="ECO:0000313" key="2">
    <source>
        <dbReference type="Proteomes" id="UP001597168"/>
    </source>
</evidence>
<dbReference type="InterPro" id="IPR036188">
    <property type="entry name" value="FAD/NAD-bd_sf"/>
</dbReference>
<organism evidence="1 2">
    <name type="scientific">Saccharothrix hoggarensis</name>
    <dbReference type="NCBI Taxonomy" id="913853"/>
    <lineage>
        <taxon>Bacteria</taxon>
        <taxon>Bacillati</taxon>
        <taxon>Actinomycetota</taxon>
        <taxon>Actinomycetes</taxon>
        <taxon>Pseudonocardiales</taxon>
        <taxon>Pseudonocardiaceae</taxon>
        <taxon>Saccharothrix</taxon>
    </lineage>
</organism>
<gene>
    <name evidence="1" type="ORF">ACFQ3T_30955</name>
</gene>
<proteinExistence type="predicted"/>
<name>A0ABW3R476_9PSEU</name>